<evidence type="ECO:0000256" key="4">
    <source>
        <dbReference type="ARBA" id="ARBA00022989"/>
    </source>
</evidence>
<feature type="domain" description="Major facilitator superfamily (MFS) profile" evidence="7">
    <location>
        <begin position="1"/>
        <end position="474"/>
    </location>
</feature>
<evidence type="ECO:0000256" key="5">
    <source>
        <dbReference type="ARBA" id="ARBA00023136"/>
    </source>
</evidence>
<feature type="transmembrane region" description="Helical" evidence="6">
    <location>
        <begin position="344"/>
        <end position="363"/>
    </location>
</feature>
<evidence type="ECO:0000313" key="9">
    <source>
        <dbReference type="Proteomes" id="UP001645859"/>
    </source>
</evidence>
<feature type="transmembrane region" description="Helical" evidence="6">
    <location>
        <begin position="369"/>
        <end position="393"/>
    </location>
</feature>
<dbReference type="InterPro" id="IPR011701">
    <property type="entry name" value="MFS"/>
</dbReference>
<dbReference type="Gene3D" id="1.20.1250.20">
    <property type="entry name" value="MFS general substrate transporter like domains"/>
    <property type="match status" value="2"/>
</dbReference>
<keyword evidence="5 6" id="KW-0472">Membrane</keyword>
<comment type="caution">
    <text evidence="8">The sequence shown here is derived from an EMBL/GenBank/DDBJ whole genome shotgun (WGS) entry which is preliminary data.</text>
</comment>
<dbReference type="EMBL" id="QYAC01000001">
    <property type="protein sequence ID" value="MBL3678097.1"/>
    <property type="molecule type" value="Genomic_DNA"/>
</dbReference>
<name>A0ABS1SCM6_9MICO</name>
<keyword evidence="4 6" id="KW-1133">Transmembrane helix</keyword>
<dbReference type="PROSITE" id="PS50850">
    <property type="entry name" value="MFS"/>
    <property type="match status" value="1"/>
</dbReference>
<dbReference type="RefSeq" id="WP_202343334.1">
    <property type="nucleotide sequence ID" value="NZ_BAAAPI010000001.1"/>
</dbReference>
<evidence type="ECO:0000256" key="3">
    <source>
        <dbReference type="ARBA" id="ARBA00022692"/>
    </source>
</evidence>
<evidence type="ECO:0000313" key="8">
    <source>
        <dbReference type="EMBL" id="MBL3678097.1"/>
    </source>
</evidence>
<accession>A0ABS1SCM6</accession>
<feature type="transmembrane region" description="Helical" evidence="6">
    <location>
        <begin position="142"/>
        <end position="164"/>
    </location>
</feature>
<feature type="transmembrane region" description="Helical" evidence="6">
    <location>
        <begin position="231"/>
        <end position="253"/>
    </location>
</feature>
<evidence type="ECO:0000256" key="2">
    <source>
        <dbReference type="ARBA" id="ARBA00022448"/>
    </source>
</evidence>
<feature type="transmembrane region" description="Helical" evidence="6">
    <location>
        <begin position="58"/>
        <end position="78"/>
    </location>
</feature>
<dbReference type="Pfam" id="PF07690">
    <property type="entry name" value="MFS_1"/>
    <property type="match status" value="1"/>
</dbReference>
<dbReference type="PANTHER" id="PTHR42718:SF9">
    <property type="entry name" value="MAJOR FACILITATOR SUPERFAMILY MULTIDRUG TRANSPORTER MFSC"/>
    <property type="match status" value="1"/>
</dbReference>
<keyword evidence="3 6" id="KW-0812">Transmembrane</keyword>
<sequence length="491" mass="49954">MTIDSAVTTAPPVHWQARLLVPTFIAIELCAGLIQGWIMPLLGEIAAFHGVPAGSISLYFMVTMLSSAMCVPFLSMLADRYGKRLLLVIAVLCTAIGSAMIAFAPSFGFVLVGAAVQGPVAALLPIEMGIVKQQRPGQANRIVSALVGTLTFGIALGSLLAGAIMDASGDLVLTQAIPAVPLFILAAAVVIALPRDAGNRTSTVDWWGAVLFSASLGGLMYGLTAGTELGWAHPATLAALVGGVLGSALFLWVESRAAAPLLDFTVLRRVKLGVPMVLGFLVALTAFGMSTPTTLYLTAHPGTVGYGAGMSTGNAGLIVSLVFLSSSLGAFLAPLAVRLLGTAWAISVAAALSAASLLVLMTAPASPLFVTVLLAINSLTAWVVLGILPGVIVARAPLSVATTLSGLYNCLRSLGGSVAGALVAAVMATLVLAQPEPSAVAVPALSSFQVIWGVFAACLLATAALALLLSRRPSQQTEAVMTAPAEPLVTP</sequence>
<feature type="transmembrane region" description="Helical" evidence="6">
    <location>
        <begin position="19"/>
        <end position="38"/>
    </location>
</feature>
<feature type="transmembrane region" description="Helical" evidence="6">
    <location>
        <begin position="317"/>
        <end position="337"/>
    </location>
</feature>
<dbReference type="SUPFAM" id="SSF103473">
    <property type="entry name" value="MFS general substrate transporter"/>
    <property type="match status" value="1"/>
</dbReference>
<feature type="transmembrane region" description="Helical" evidence="6">
    <location>
        <begin position="274"/>
        <end position="297"/>
    </location>
</feature>
<evidence type="ECO:0000256" key="6">
    <source>
        <dbReference type="SAM" id="Phobius"/>
    </source>
</evidence>
<reference evidence="8 9" key="1">
    <citation type="submission" date="2018-09" db="EMBL/GenBank/DDBJ databases">
        <title>Comparative genomics of Leucobacter spp.</title>
        <authorList>
            <person name="Reis A.C."/>
            <person name="Kolvenbach B.A."/>
            <person name="Corvini P.F.X."/>
            <person name="Nunes O.C."/>
        </authorList>
    </citation>
    <scope>NUCLEOTIDE SEQUENCE [LARGE SCALE GENOMIC DNA]</scope>
    <source>
        <strain evidence="8 9">TAN 31504</strain>
    </source>
</reference>
<proteinExistence type="predicted"/>
<feature type="transmembrane region" description="Helical" evidence="6">
    <location>
        <begin position="414"/>
        <end position="433"/>
    </location>
</feature>
<feature type="transmembrane region" description="Helical" evidence="6">
    <location>
        <begin position="85"/>
        <end position="103"/>
    </location>
</feature>
<organism evidence="8 9">
    <name type="scientific">Leucobacter chromiireducens subsp. solipictus</name>
    <dbReference type="NCBI Taxonomy" id="398235"/>
    <lineage>
        <taxon>Bacteria</taxon>
        <taxon>Bacillati</taxon>
        <taxon>Actinomycetota</taxon>
        <taxon>Actinomycetes</taxon>
        <taxon>Micrococcales</taxon>
        <taxon>Microbacteriaceae</taxon>
        <taxon>Leucobacter</taxon>
    </lineage>
</organism>
<dbReference type="InterPro" id="IPR020846">
    <property type="entry name" value="MFS_dom"/>
</dbReference>
<dbReference type="PANTHER" id="PTHR42718">
    <property type="entry name" value="MAJOR FACILITATOR SUPERFAMILY MULTIDRUG TRANSPORTER MFSC"/>
    <property type="match status" value="1"/>
</dbReference>
<feature type="transmembrane region" description="Helical" evidence="6">
    <location>
        <begin position="445"/>
        <end position="469"/>
    </location>
</feature>
<feature type="transmembrane region" description="Helical" evidence="6">
    <location>
        <begin position="206"/>
        <end position="225"/>
    </location>
</feature>
<gene>
    <name evidence="8" type="ORF">D3230_02095</name>
</gene>
<dbReference type="InterPro" id="IPR036259">
    <property type="entry name" value="MFS_trans_sf"/>
</dbReference>
<dbReference type="Proteomes" id="UP001645859">
    <property type="component" value="Unassembled WGS sequence"/>
</dbReference>
<keyword evidence="2" id="KW-0813">Transport</keyword>
<evidence type="ECO:0000259" key="7">
    <source>
        <dbReference type="PROSITE" id="PS50850"/>
    </source>
</evidence>
<feature type="transmembrane region" description="Helical" evidence="6">
    <location>
        <begin position="109"/>
        <end position="130"/>
    </location>
</feature>
<protein>
    <submittedName>
        <fullName evidence="8">MFS transporter</fullName>
    </submittedName>
</protein>
<feature type="transmembrane region" description="Helical" evidence="6">
    <location>
        <begin position="176"/>
        <end position="194"/>
    </location>
</feature>
<evidence type="ECO:0000256" key="1">
    <source>
        <dbReference type="ARBA" id="ARBA00004651"/>
    </source>
</evidence>
<comment type="subcellular location">
    <subcellularLocation>
        <location evidence="1">Cell membrane</location>
        <topology evidence="1">Multi-pass membrane protein</topology>
    </subcellularLocation>
</comment>
<keyword evidence="9" id="KW-1185">Reference proteome</keyword>